<keyword evidence="3" id="KW-1185">Reference proteome</keyword>
<feature type="transmembrane region" description="Helical" evidence="1">
    <location>
        <begin position="38"/>
        <end position="59"/>
    </location>
</feature>
<evidence type="ECO:0000256" key="1">
    <source>
        <dbReference type="SAM" id="Phobius"/>
    </source>
</evidence>
<dbReference type="RefSeq" id="WP_140944021.1">
    <property type="nucleotide sequence ID" value="NZ_FAOO01000001.1"/>
</dbReference>
<dbReference type="AlphaFoldDB" id="A0A0S4MTL2"/>
<protein>
    <submittedName>
        <fullName evidence="2">Uncharacterized protein</fullName>
    </submittedName>
</protein>
<reference evidence="3" key="1">
    <citation type="submission" date="2015-11" db="EMBL/GenBank/DDBJ databases">
        <authorList>
            <person name="Varghese N."/>
        </authorList>
    </citation>
    <scope>NUCLEOTIDE SEQUENCE [LARGE SCALE GENOMIC DNA]</scope>
</reference>
<keyword evidence="1" id="KW-0812">Transmembrane</keyword>
<dbReference type="STRING" id="1643428.GCA_001442855_00210"/>
<sequence>MKLEELLGLINVLFYLLHFTIFFIITRSKYKTSGLNSALLILFFLLIIFFISFQIGSFLGQLPLLGKDMTTRLKAIHDTLSITIGTIIETPIWFAFLKKKKEKADETTNDSTNST</sequence>
<accession>A0A0S4MTL2</accession>
<evidence type="ECO:0000313" key="3">
    <source>
        <dbReference type="Proteomes" id="UP000320623"/>
    </source>
</evidence>
<name>A0A0S4MTL2_9BACT</name>
<dbReference type="Proteomes" id="UP000320623">
    <property type="component" value="Unassembled WGS sequence"/>
</dbReference>
<feature type="transmembrane region" description="Helical" evidence="1">
    <location>
        <begin position="6"/>
        <end position="26"/>
    </location>
</feature>
<keyword evidence="1" id="KW-1133">Transmembrane helix</keyword>
<proteinExistence type="predicted"/>
<dbReference type="OrthoDB" id="9804854at2"/>
<keyword evidence="1" id="KW-0472">Membrane</keyword>
<evidence type="ECO:0000313" key="2">
    <source>
        <dbReference type="EMBL" id="CUU01295.1"/>
    </source>
</evidence>
<feature type="transmembrane region" description="Helical" evidence="1">
    <location>
        <begin position="79"/>
        <end position="97"/>
    </location>
</feature>
<gene>
    <name evidence="2" type="ORF">JGI1_00221</name>
</gene>
<organism evidence="2 3">
    <name type="scientific">Candidatus Thermokryptus mobilis</name>
    <dbReference type="NCBI Taxonomy" id="1643428"/>
    <lineage>
        <taxon>Bacteria</taxon>
        <taxon>Pseudomonadati</taxon>
        <taxon>Candidatus Kryptoniota</taxon>
        <taxon>Candidatus Thermokryptus</taxon>
    </lineage>
</organism>
<dbReference type="EMBL" id="FAOO01000001">
    <property type="protein sequence ID" value="CUU01295.1"/>
    <property type="molecule type" value="Genomic_DNA"/>
</dbReference>